<feature type="compositionally biased region" description="Basic and acidic residues" evidence="1">
    <location>
        <begin position="24"/>
        <end position="37"/>
    </location>
</feature>
<evidence type="ECO:0000313" key="3">
    <source>
        <dbReference type="EMBL" id="PSL53781.1"/>
    </source>
</evidence>
<comment type="caution">
    <text evidence="3">The sequence shown here is derived from an EMBL/GenBank/DDBJ whole genome shotgun (WGS) entry which is preliminary data.</text>
</comment>
<protein>
    <submittedName>
        <fullName evidence="3">Putative superfamily III holin-X</fullName>
    </submittedName>
</protein>
<name>A0A2P8I5N7_SACCR</name>
<sequence length="162" mass="17092">MSHVAATRAADRGTDRVTGPIADRVTDRSADRVTEREPSTAELVNRLSDQVSRLARDEIRLAVAEMRTKGKRVGTGAGLLGGAGVLAWFGLMTVLAGLVLLLATVMPAWIAAFVVAVAVFGVAGVLALVGRKQIRRGTPPVPEEAMASVKQDIATVSERAHR</sequence>
<evidence type="ECO:0000256" key="2">
    <source>
        <dbReference type="SAM" id="Phobius"/>
    </source>
</evidence>
<keyword evidence="2" id="KW-0472">Membrane</keyword>
<feature type="transmembrane region" description="Helical" evidence="2">
    <location>
        <begin position="108"/>
        <end position="129"/>
    </location>
</feature>
<reference evidence="3 4" key="1">
    <citation type="submission" date="2018-03" db="EMBL/GenBank/DDBJ databases">
        <title>Genomic Encyclopedia of Type Strains, Phase III (KMG-III): the genomes of soil and plant-associated and newly described type strains.</title>
        <authorList>
            <person name="Whitman W."/>
        </authorList>
    </citation>
    <scope>NUCLEOTIDE SEQUENCE [LARGE SCALE GENOMIC DNA]</scope>
    <source>
        <strain evidence="3 4">CGMCC 4.7097</strain>
    </source>
</reference>
<proteinExistence type="predicted"/>
<feature type="transmembrane region" description="Helical" evidence="2">
    <location>
        <begin position="76"/>
        <end position="102"/>
    </location>
</feature>
<dbReference type="RefSeq" id="WP_106617760.1">
    <property type="nucleotide sequence ID" value="NZ_PYAX01000008.1"/>
</dbReference>
<dbReference type="Pfam" id="PF07332">
    <property type="entry name" value="Phage_holin_3_6"/>
    <property type="match status" value="1"/>
</dbReference>
<evidence type="ECO:0000313" key="4">
    <source>
        <dbReference type="Proteomes" id="UP000241118"/>
    </source>
</evidence>
<organism evidence="3 4">
    <name type="scientific">Saccharothrix carnea</name>
    <dbReference type="NCBI Taxonomy" id="1280637"/>
    <lineage>
        <taxon>Bacteria</taxon>
        <taxon>Bacillati</taxon>
        <taxon>Actinomycetota</taxon>
        <taxon>Actinomycetes</taxon>
        <taxon>Pseudonocardiales</taxon>
        <taxon>Pseudonocardiaceae</taxon>
        <taxon>Saccharothrix</taxon>
    </lineage>
</organism>
<feature type="region of interest" description="Disordered" evidence="1">
    <location>
        <begin position="1"/>
        <end position="37"/>
    </location>
</feature>
<dbReference type="OrthoDB" id="4870234at2"/>
<dbReference type="AlphaFoldDB" id="A0A2P8I5N7"/>
<keyword evidence="4" id="KW-1185">Reference proteome</keyword>
<evidence type="ECO:0000256" key="1">
    <source>
        <dbReference type="SAM" id="MobiDB-lite"/>
    </source>
</evidence>
<keyword evidence="2" id="KW-1133">Transmembrane helix</keyword>
<dbReference type="EMBL" id="PYAX01000008">
    <property type="protein sequence ID" value="PSL53781.1"/>
    <property type="molecule type" value="Genomic_DNA"/>
</dbReference>
<gene>
    <name evidence="3" type="ORF">B0I31_108228</name>
</gene>
<accession>A0A2P8I5N7</accession>
<dbReference type="Proteomes" id="UP000241118">
    <property type="component" value="Unassembled WGS sequence"/>
</dbReference>
<dbReference type="InterPro" id="IPR009937">
    <property type="entry name" value="Phage_holin_3_6"/>
</dbReference>
<keyword evidence="2" id="KW-0812">Transmembrane</keyword>